<accession>A0A8T1BL94</accession>
<evidence type="ECO:0000313" key="1">
    <source>
        <dbReference type="EMBL" id="KAG2852192.1"/>
    </source>
</evidence>
<dbReference type="Proteomes" id="UP000736787">
    <property type="component" value="Unassembled WGS sequence"/>
</dbReference>
<proteinExistence type="predicted"/>
<dbReference type="EMBL" id="RCMG01000557">
    <property type="protein sequence ID" value="KAG2852192.1"/>
    <property type="molecule type" value="Genomic_DNA"/>
</dbReference>
<gene>
    <name evidence="1" type="ORF">PC113_g15238</name>
    <name evidence="2" type="ORF">PC117_g20874</name>
</gene>
<organism evidence="2 3">
    <name type="scientific">Phytophthora cactorum</name>
    <dbReference type="NCBI Taxonomy" id="29920"/>
    <lineage>
        <taxon>Eukaryota</taxon>
        <taxon>Sar</taxon>
        <taxon>Stramenopiles</taxon>
        <taxon>Oomycota</taxon>
        <taxon>Peronosporomycetes</taxon>
        <taxon>Peronosporales</taxon>
        <taxon>Peronosporaceae</taxon>
        <taxon>Phytophthora</taxon>
    </lineage>
</organism>
<name>A0A8T1BL94_9STRA</name>
<dbReference type="Proteomes" id="UP000735874">
    <property type="component" value="Unassembled WGS sequence"/>
</dbReference>
<dbReference type="EMBL" id="RCMK01001004">
    <property type="protein sequence ID" value="KAG2904952.1"/>
    <property type="molecule type" value="Genomic_DNA"/>
</dbReference>
<reference evidence="2" key="1">
    <citation type="submission" date="2018-10" db="EMBL/GenBank/DDBJ databases">
        <title>Effector identification in a new, highly contiguous assembly of the strawberry crown rot pathogen Phytophthora cactorum.</title>
        <authorList>
            <person name="Armitage A.D."/>
            <person name="Nellist C.F."/>
            <person name="Bates H."/>
            <person name="Vickerstaff R.J."/>
            <person name="Harrison R.J."/>
        </authorList>
    </citation>
    <scope>NUCLEOTIDE SEQUENCE</scope>
    <source>
        <strain evidence="1">15-7</strain>
        <strain evidence="2">4040</strain>
    </source>
</reference>
<protein>
    <submittedName>
        <fullName evidence="2">Uncharacterized protein</fullName>
    </submittedName>
</protein>
<evidence type="ECO:0000313" key="2">
    <source>
        <dbReference type="EMBL" id="KAG2904952.1"/>
    </source>
</evidence>
<sequence>MVMSRSYVMEITTEVVRLLSETAPSVVGARDGSLIEIERPENFDGFYCPSKCGLGRGLIESAGYIA</sequence>
<comment type="caution">
    <text evidence="2">The sequence shown here is derived from an EMBL/GenBank/DDBJ whole genome shotgun (WGS) entry which is preliminary data.</text>
</comment>
<dbReference type="AlphaFoldDB" id="A0A8T1BL94"/>
<evidence type="ECO:0000313" key="3">
    <source>
        <dbReference type="Proteomes" id="UP000736787"/>
    </source>
</evidence>